<proteinExistence type="inferred from homology"/>
<keyword evidence="4 5" id="KW-0472">Membrane</keyword>
<comment type="function">
    <text evidence="5">Plays a role in cell envelope biogenesis, maintenance of cell envelope integrity and membrane homeostasis.</text>
</comment>
<evidence type="ECO:0000256" key="3">
    <source>
        <dbReference type="ARBA" id="ARBA00022989"/>
    </source>
</evidence>
<accession>A0A212R4Q0</accession>
<comment type="subcellular location">
    <subcellularLocation>
        <location evidence="5">Cell inner membrane</location>
        <topology evidence="5">Multi-pass membrane protein</topology>
    </subcellularLocation>
</comment>
<feature type="transmembrane region" description="Helical" evidence="5">
    <location>
        <begin position="52"/>
        <end position="72"/>
    </location>
</feature>
<evidence type="ECO:0000256" key="5">
    <source>
        <dbReference type="HAMAP-Rule" id="MF_00189"/>
    </source>
</evidence>
<dbReference type="PANTHER" id="PTHR36917:SF1">
    <property type="entry name" value="INNER MEMBRANE-SPANNING PROTEIN YCIB"/>
    <property type="match status" value="1"/>
</dbReference>
<organism evidence="6 7">
    <name type="scientific">Rhodoblastus acidophilus</name>
    <name type="common">Rhodopseudomonas acidophila</name>
    <dbReference type="NCBI Taxonomy" id="1074"/>
    <lineage>
        <taxon>Bacteria</taxon>
        <taxon>Pseudomonadati</taxon>
        <taxon>Pseudomonadota</taxon>
        <taxon>Alphaproteobacteria</taxon>
        <taxon>Hyphomicrobiales</taxon>
        <taxon>Rhodoblastaceae</taxon>
        <taxon>Rhodoblastus</taxon>
    </lineage>
</organism>
<dbReference type="RefSeq" id="WP_088520030.1">
    <property type="nucleotide sequence ID" value="NZ_FYDG01000002.1"/>
</dbReference>
<protein>
    <recommendedName>
        <fullName evidence="5">Inner membrane-spanning protein YciB</fullName>
    </recommendedName>
</protein>
<sequence length="214" mass="23493">MTVSPKKKVNPLLKFVLEMGPLGLFFLANSKPALFTGLLAPALPAGLTPEKLAILTSTGVLMVSVLAALIASRALTRQWPVMPVVTAVAVLFFGGLTFIFQDKLFIQLKPTIVNGLFGCALLIGLAMNKLLLPAALDSVLHLDEQGWRKLTLRWGLFFFVLAGLNEAVRLTQSWDFWAGFKSFGIMPLTVIFALSQTPLIMKHEVKAEDEKEHF</sequence>
<keyword evidence="7" id="KW-1185">Reference proteome</keyword>
<feature type="transmembrane region" description="Helical" evidence="5">
    <location>
        <begin position="79"/>
        <end position="100"/>
    </location>
</feature>
<dbReference type="EMBL" id="FYDG01000002">
    <property type="protein sequence ID" value="SNB66857.1"/>
    <property type="molecule type" value="Genomic_DNA"/>
</dbReference>
<feature type="transmembrane region" description="Helical" evidence="5">
    <location>
        <begin position="112"/>
        <end position="131"/>
    </location>
</feature>
<reference evidence="7" key="1">
    <citation type="submission" date="2017-06" db="EMBL/GenBank/DDBJ databases">
        <authorList>
            <person name="Varghese N."/>
            <person name="Submissions S."/>
        </authorList>
    </citation>
    <scope>NUCLEOTIDE SEQUENCE [LARGE SCALE GENOMIC DNA]</scope>
    <source>
        <strain evidence="7">DSM 137</strain>
    </source>
</reference>
<keyword evidence="5" id="KW-0997">Cell inner membrane</keyword>
<dbReference type="GO" id="GO:0005886">
    <property type="term" value="C:plasma membrane"/>
    <property type="evidence" value="ECO:0007669"/>
    <property type="project" value="UniProtKB-SubCell"/>
</dbReference>
<feature type="transmembrane region" description="Helical" evidence="5">
    <location>
        <begin position="12"/>
        <end position="32"/>
    </location>
</feature>
<evidence type="ECO:0000313" key="6">
    <source>
        <dbReference type="EMBL" id="SNB66857.1"/>
    </source>
</evidence>
<feature type="transmembrane region" description="Helical" evidence="5">
    <location>
        <begin position="152"/>
        <end position="170"/>
    </location>
</feature>
<dbReference type="NCBIfam" id="NF001323">
    <property type="entry name" value="PRK00259.1-1"/>
    <property type="match status" value="1"/>
</dbReference>
<dbReference type="Proteomes" id="UP000198418">
    <property type="component" value="Unassembled WGS sequence"/>
</dbReference>
<dbReference type="InterPro" id="IPR006008">
    <property type="entry name" value="YciB"/>
</dbReference>
<dbReference type="Pfam" id="PF04279">
    <property type="entry name" value="IspA"/>
    <property type="match status" value="1"/>
</dbReference>
<keyword evidence="1 5" id="KW-1003">Cell membrane</keyword>
<dbReference type="PANTHER" id="PTHR36917">
    <property type="entry name" value="INTRACELLULAR SEPTATION PROTEIN A-RELATED"/>
    <property type="match status" value="1"/>
</dbReference>
<gene>
    <name evidence="5" type="primary">yciB</name>
    <name evidence="6" type="ORF">SAMN06265338_102548</name>
</gene>
<evidence type="ECO:0000256" key="2">
    <source>
        <dbReference type="ARBA" id="ARBA00022692"/>
    </source>
</evidence>
<keyword evidence="3 5" id="KW-1133">Transmembrane helix</keyword>
<feature type="transmembrane region" description="Helical" evidence="5">
    <location>
        <begin position="176"/>
        <end position="194"/>
    </location>
</feature>
<keyword evidence="2 5" id="KW-0812">Transmembrane</keyword>
<dbReference type="HAMAP" id="MF_00189">
    <property type="entry name" value="YciB"/>
    <property type="match status" value="1"/>
</dbReference>
<name>A0A212R4Q0_RHOAC</name>
<evidence type="ECO:0000256" key="4">
    <source>
        <dbReference type="ARBA" id="ARBA00023136"/>
    </source>
</evidence>
<evidence type="ECO:0000256" key="1">
    <source>
        <dbReference type="ARBA" id="ARBA00022475"/>
    </source>
</evidence>
<comment type="similarity">
    <text evidence="5">Belongs to the YciB family.</text>
</comment>
<evidence type="ECO:0000313" key="7">
    <source>
        <dbReference type="Proteomes" id="UP000198418"/>
    </source>
</evidence>
<dbReference type="AlphaFoldDB" id="A0A212R4Q0"/>
<dbReference type="OrthoDB" id="9788219at2"/>